<proteinExistence type="predicted"/>
<reference evidence="6" key="1">
    <citation type="submission" date="2018-03" db="EMBL/GenBank/DDBJ databases">
        <authorList>
            <person name="Blom J."/>
        </authorList>
    </citation>
    <scope>NUCLEOTIDE SEQUENCE [LARGE SCALE GENOMIC DNA]</scope>
    <source>
        <strain evidence="6">KPC-SM-21</strain>
    </source>
</reference>
<dbReference type="SMART" id="SM00422">
    <property type="entry name" value="HTH_MERR"/>
    <property type="match status" value="1"/>
</dbReference>
<dbReference type="OrthoDB" id="9808480at2"/>
<evidence type="ECO:0000313" key="6">
    <source>
        <dbReference type="Proteomes" id="UP000245974"/>
    </source>
</evidence>
<evidence type="ECO:0000313" key="5">
    <source>
        <dbReference type="EMBL" id="SPL72223.1"/>
    </source>
</evidence>
<evidence type="ECO:0000256" key="3">
    <source>
        <dbReference type="ARBA" id="ARBA00023163"/>
    </source>
</evidence>
<evidence type="ECO:0000256" key="2">
    <source>
        <dbReference type="ARBA" id="ARBA00023125"/>
    </source>
</evidence>
<dbReference type="InterPro" id="IPR047057">
    <property type="entry name" value="MerR_fam"/>
</dbReference>
<dbReference type="PROSITE" id="PS50937">
    <property type="entry name" value="HTH_MERR_2"/>
    <property type="match status" value="1"/>
</dbReference>
<gene>
    <name evidence="5" type="primary">hmrR_2</name>
    <name evidence="5" type="ORF">KPC_3401</name>
</gene>
<keyword evidence="2" id="KW-0238">DNA-binding</keyword>
<dbReference type="Gene3D" id="1.10.1660.10">
    <property type="match status" value="1"/>
</dbReference>
<dbReference type="InParanoid" id="A0A2U3N3K9"/>
<dbReference type="GO" id="GO:0003677">
    <property type="term" value="F:DNA binding"/>
    <property type="evidence" value="ECO:0007669"/>
    <property type="project" value="UniProtKB-KW"/>
</dbReference>
<evidence type="ECO:0000256" key="1">
    <source>
        <dbReference type="ARBA" id="ARBA00023015"/>
    </source>
</evidence>
<keyword evidence="3" id="KW-0804">Transcription</keyword>
<keyword evidence="6" id="KW-1185">Reference proteome</keyword>
<dbReference type="PRINTS" id="PR00040">
    <property type="entry name" value="HTHMERR"/>
</dbReference>
<dbReference type="InterPro" id="IPR009061">
    <property type="entry name" value="DNA-bd_dom_put_sf"/>
</dbReference>
<dbReference type="EMBL" id="OOGT01000239">
    <property type="protein sequence ID" value="SPL72223.1"/>
    <property type="molecule type" value="Genomic_DNA"/>
</dbReference>
<dbReference type="InterPro" id="IPR000551">
    <property type="entry name" value="MerR-type_HTH_dom"/>
</dbReference>
<accession>A0A2U3N3K9</accession>
<sequence length="138" mass="15988">MNISELSKLSGLNAPTIRYYEQIKLLPEPKRLGNGYRKYSENDLQQLLLIKQAQQVGFTLEEIKALVPANMTNWDHDMIISALEEKVKDINKMQKTLTQNKKNILQLIDSIKNKPEDITCGENARRLMEIYLTEPEKI</sequence>
<keyword evidence="1" id="KW-0805">Transcription regulation</keyword>
<dbReference type="RefSeq" id="WP_121975622.1">
    <property type="nucleotide sequence ID" value="NZ_OOGT01000239.1"/>
</dbReference>
<dbReference type="GO" id="GO:0003700">
    <property type="term" value="F:DNA-binding transcription factor activity"/>
    <property type="evidence" value="ECO:0007669"/>
    <property type="project" value="InterPro"/>
</dbReference>
<organism evidence="5 6">
    <name type="scientific">Acinetobacter stercoris</name>
    <dbReference type="NCBI Taxonomy" id="2126983"/>
    <lineage>
        <taxon>Bacteria</taxon>
        <taxon>Pseudomonadati</taxon>
        <taxon>Pseudomonadota</taxon>
        <taxon>Gammaproteobacteria</taxon>
        <taxon>Moraxellales</taxon>
        <taxon>Moraxellaceae</taxon>
        <taxon>Acinetobacter</taxon>
    </lineage>
</organism>
<evidence type="ECO:0000259" key="4">
    <source>
        <dbReference type="PROSITE" id="PS50937"/>
    </source>
</evidence>
<dbReference type="PANTHER" id="PTHR30204:SF94">
    <property type="entry name" value="HEAVY METAL-DEPENDENT TRANSCRIPTIONAL REGULATOR HI_0293-RELATED"/>
    <property type="match status" value="1"/>
</dbReference>
<dbReference type="SUPFAM" id="SSF46955">
    <property type="entry name" value="Putative DNA-binding domain"/>
    <property type="match status" value="1"/>
</dbReference>
<feature type="domain" description="HTH merR-type" evidence="4">
    <location>
        <begin position="1"/>
        <end position="69"/>
    </location>
</feature>
<protein>
    <submittedName>
        <fullName evidence="5">HTH-type transcriptional regulator HmrR</fullName>
    </submittedName>
</protein>
<dbReference type="Pfam" id="PF13411">
    <property type="entry name" value="MerR_1"/>
    <property type="match status" value="1"/>
</dbReference>
<dbReference type="PANTHER" id="PTHR30204">
    <property type="entry name" value="REDOX-CYCLING DRUG-SENSING TRANSCRIPTIONAL ACTIVATOR SOXR"/>
    <property type="match status" value="1"/>
</dbReference>
<name>A0A2U3N3K9_9GAMM</name>
<dbReference type="AlphaFoldDB" id="A0A2U3N3K9"/>
<dbReference type="Proteomes" id="UP000245974">
    <property type="component" value="Unassembled WGS sequence"/>
</dbReference>